<feature type="compositionally biased region" description="Low complexity" evidence="1">
    <location>
        <begin position="27"/>
        <end position="76"/>
    </location>
</feature>
<accession>S4VWB7</accession>
<dbReference type="RefSeq" id="YP_008318898.1">
    <property type="nucleotide sequence ID" value="NC_021858.1"/>
</dbReference>
<dbReference type="EMBL" id="KC977570">
    <property type="protein sequence ID" value="AGO82229.1"/>
    <property type="molecule type" value="Genomic_DNA"/>
</dbReference>
<evidence type="ECO:0000313" key="3">
    <source>
        <dbReference type="Proteomes" id="UP000201566"/>
    </source>
</evidence>
<feature type="compositionally biased region" description="Low complexity" evidence="1">
    <location>
        <begin position="273"/>
        <end position="336"/>
    </location>
</feature>
<proteinExistence type="predicted"/>
<dbReference type="KEGG" id="vg:16512491"/>
<dbReference type="Proteomes" id="UP000201566">
    <property type="component" value="Segment"/>
</dbReference>
<feature type="region of interest" description="Disordered" evidence="1">
    <location>
        <begin position="26"/>
        <end position="101"/>
    </location>
</feature>
<feature type="region of interest" description="Disordered" evidence="1">
    <location>
        <begin position="205"/>
        <end position="365"/>
    </location>
</feature>
<feature type="compositionally biased region" description="Low complexity" evidence="1">
    <location>
        <begin position="243"/>
        <end position="266"/>
    </location>
</feature>
<protein>
    <submittedName>
        <fullName evidence="2">Uncharacterized protein</fullName>
    </submittedName>
</protein>
<organism evidence="2 3">
    <name type="scientific">Pandoravirus dulcis</name>
    <dbReference type="NCBI Taxonomy" id="1349409"/>
    <lineage>
        <taxon>Viruses</taxon>
        <taxon>Pandoravirus</taxon>
    </lineage>
</organism>
<sequence length="732" mass="74218">MNDHATCATAARGDGRARIADGRRLRAQAARMAMGPSQPSPYGAAAPPAQQQRPAQQQQQQQAQYAPHQQQAQAYYGDAQSGPVYSIRSPDMPSTARRMSRAYDEAPGDARYYGDARMPSGSGAIAGVSSNVRSTAAGAIIRRDRTVYTAPPRDCSPGGVVSHMPPTTAGAAYGANATAAHGPDDGYYGVAPLAQPQRQAYGATRDYAAEPPPPPPPSLSRNGGGGWCTPNGGGGGNGGNNNGYGTAQIQPQPTYGGPPIQPQQQQQPPPPSSYGQAGPTAQQQQQQWPQQAYGQAAPQNGQQQQQQQPAYGQAPVYAQQQPQQQQQTNGQVGATAYASGPGDTNNFLSAPPPPQANGQFGASAYGGPQAQPIYGAQQQQAGCPPQQAAVAAAAPPAYGVQQQQPVYAQAQQAPPVAYGAVAEPQQVVAAGQAVGAVAPQSCGAVATQTVGAVAPQSFGAVATQAVGAVATQAVGAVAPQAVAVSQAVEVAGPPLSLGVPAVVPQQTVFAAAPPPQPVFAAAPQPQFFAAAPQPLLAATPVCQGRRTVSLIRHTDRGSGTALDNAALGLGPPPGSSLFEGARGPGPAYGDFYVLSRPNTNTTLSAGQAVQLTAGSTNNIGLHTGNATEIVLETCSGNPGTFKVFLGASTSDPSQFGIRVAGQSTTPHVRTFGSDTNFVAGMLILNRIHVPAIIELVLVSTDGPNGATTLPSSPGGTGEARVISLVIEQIGCG</sequence>
<gene>
    <name evidence="2" type="ORF">pdul_cds_261</name>
</gene>
<name>S4VWB7_9VIRU</name>
<dbReference type="GeneID" id="16512491"/>
<feature type="compositionally biased region" description="Gly residues" evidence="1">
    <location>
        <begin position="222"/>
        <end position="242"/>
    </location>
</feature>
<evidence type="ECO:0000256" key="1">
    <source>
        <dbReference type="SAM" id="MobiDB-lite"/>
    </source>
</evidence>
<reference evidence="2 3" key="1">
    <citation type="journal article" date="2013" name="Science">
        <title>Pandoraviruses: amoeba viruses with genomes up to 2.5 Mb reaching that of parasitic eukaryotes.</title>
        <authorList>
            <person name="Philippe N."/>
            <person name="Legendre M."/>
            <person name="Doutre G."/>
            <person name="Coute Y."/>
            <person name="Poirot O."/>
            <person name="Lescot M."/>
            <person name="Arslan D."/>
            <person name="Seltzer V."/>
            <person name="Bertaux L."/>
            <person name="Bruley C."/>
            <person name="Garin J."/>
            <person name="Claverie J.M."/>
            <person name="Abergel C."/>
        </authorList>
    </citation>
    <scope>NUCLEOTIDE SEQUENCE [LARGE SCALE GENOMIC DNA]</scope>
    <source>
        <strain evidence="2">Melbourne</strain>
    </source>
</reference>
<evidence type="ECO:0000313" key="2">
    <source>
        <dbReference type="EMBL" id="AGO82229.1"/>
    </source>
</evidence>